<dbReference type="Proteomes" id="UP001224845">
    <property type="component" value="Unassembled WGS sequence"/>
</dbReference>
<dbReference type="EMBL" id="JAUSRV010000025">
    <property type="protein sequence ID" value="MDP9975245.1"/>
    <property type="molecule type" value="Genomic_DNA"/>
</dbReference>
<sequence length="43" mass="4663">MAPEFAACRIHLSVWLYFSVFGMPNTEKVSNGSISGVFCLVGP</sequence>
<comment type="caution">
    <text evidence="1">The sequence shown here is derived from an EMBL/GenBank/DDBJ whole genome shotgun (WGS) entry which is preliminary data.</text>
</comment>
<gene>
    <name evidence="1" type="ORF">J2W39_006533</name>
</gene>
<evidence type="ECO:0000313" key="2">
    <source>
        <dbReference type="Proteomes" id="UP001224845"/>
    </source>
</evidence>
<accession>A0AAW8EQE2</accession>
<reference evidence="1" key="1">
    <citation type="submission" date="2023-07" db="EMBL/GenBank/DDBJ databases">
        <title>Sorghum-associated microbial communities from plants grown in Nebraska, USA.</title>
        <authorList>
            <person name="Schachtman D."/>
        </authorList>
    </citation>
    <scope>NUCLEOTIDE SEQUENCE</scope>
    <source>
        <strain evidence="1">DS3315</strain>
    </source>
</reference>
<protein>
    <submittedName>
        <fullName evidence="1">Uncharacterized protein</fullName>
    </submittedName>
</protein>
<name>A0AAW8EQE2_VARPD</name>
<organism evidence="1 2">
    <name type="scientific">Variovorax paradoxus</name>
    <dbReference type="NCBI Taxonomy" id="34073"/>
    <lineage>
        <taxon>Bacteria</taxon>
        <taxon>Pseudomonadati</taxon>
        <taxon>Pseudomonadota</taxon>
        <taxon>Betaproteobacteria</taxon>
        <taxon>Burkholderiales</taxon>
        <taxon>Comamonadaceae</taxon>
        <taxon>Variovorax</taxon>
    </lineage>
</organism>
<evidence type="ECO:0000313" key="1">
    <source>
        <dbReference type="EMBL" id="MDP9975245.1"/>
    </source>
</evidence>
<proteinExistence type="predicted"/>
<dbReference type="AlphaFoldDB" id="A0AAW8EQE2"/>